<keyword evidence="4" id="KW-1185">Reference proteome</keyword>
<dbReference type="AlphaFoldDB" id="A0A1B9ICV2"/>
<feature type="compositionally biased region" description="Basic and acidic residues" evidence="1">
    <location>
        <begin position="69"/>
        <end position="78"/>
    </location>
</feature>
<feature type="region of interest" description="Disordered" evidence="1">
    <location>
        <begin position="1"/>
        <end position="22"/>
    </location>
</feature>
<gene>
    <name evidence="2" type="ORF">I206_00778</name>
    <name evidence="3" type="ORF">I206_100547</name>
</gene>
<feature type="region of interest" description="Disordered" evidence="1">
    <location>
        <begin position="127"/>
        <end position="193"/>
    </location>
</feature>
<feature type="region of interest" description="Disordered" evidence="1">
    <location>
        <begin position="67"/>
        <end position="93"/>
    </location>
</feature>
<reference evidence="2" key="3">
    <citation type="submission" date="2016-07" db="EMBL/GenBank/DDBJ databases">
        <title>Evolution of pathogenesis and genome organization in the Tremellales.</title>
        <authorList>
            <person name="Cuomo C."/>
            <person name="Litvintseva A."/>
            <person name="Heitman J."/>
            <person name="Chen Y."/>
            <person name="Sun S."/>
            <person name="Springer D."/>
            <person name="Dromer F."/>
            <person name="Young S."/>
            <person name="Zeng Q."/>
            <person name="Chapman S."/>
            <person name="Gujja S."/>
            <person name="Saif S."/>
            <person name="Birren B."/>
        </authorList>
    </citation>
    <scope>NUCLEOTIDE SEQUENCE</scope>
    <source>
        <strain evidence="2">CBS 10737</strain>
    </source>
</reference>
<dbReference type="GeneID" id="30169147"/>
<feature type="compositionally biased region" description="Polar residues" evidence="1">
    <location>
        <begin position="395"/>
        <end position="410"/>
    </location>
</feature>
<evidence type="ECO:0000313" key="4">
    <source>
        <dbReference type="Proteomes" id="UP000094020"/>
    </source>
</evidence>
<dbReference type="KEGG" id="kpin:30169147"/>
<dbReference type="EMBL" id="KI894007">
    <property type="protein sequence ID" value="OCF53475.1"/>
    <property type="molecule type" value="Genomic_DNA"/>
</dbReference>
<reference evidence="3" key="4">
    <citation type="submission" date="2024-02" db="EMBL/GenBank/DDBJ databases">
        <title>Comparative genomics of Cryptococcus and Kwoniella reveals pathogenesis evolution and contrasting modes of karyotype evolution via chromosome fusion or intercentromeric recombination.</title>
        <authorList>
            <person name="Coelho M.A."/>
            <person name="David-Palma M."/>
            <person name="Shea T."/>
            <person name="Bowers K."/>
            <person name="McGinley-Smith S."/>
            <person name="Mohammad A.W."/>
            <person name="Gnirke A."/>
            <person name="Yurkov A.M."/>
            <person name="Nowrousian M."/>
            <person name="Sun S."/>
            <person name="Cuomo C.A."/>
            <person name="Heitman J."/>
        </authorList>
    </citation>
    <scope>NUCLEOTIDE SEQUENCE</scope>
    <source>
        <strain evidence="3">CBS 10737</strain>
    </source>
</reference>
<reference evidence="2" key="1">
    <citation type="submission" date="2013-07" db="EMBL/GenBank/DDBJ databases">
        <title>The Genome Sequence of Cryptococcus pinus CBS10737.</title>
        <authorList>
            <consortium name="The Broad Institute Genome Sequencing Platform"/>
            <person name="Cuomo C."/>
            <person name="Litvintseva A."/>
            <person name="Chen Y."/>
            <person name="Heitman J."/>
            <person name="Sun S."/>
            <person name="Springer D."/>
            <person name="Dromer F."/>
            <person name="Young S.K."/>
            <person name="Zeng Q."/>
            <person name="Gargeya S."/>
            <person name="Fitzgerald M."/>
            <person name="Abouelleil A."/>
            <person name="Alvarado L."/>
            <person name="Berlin A.M."/>
            <person name="Chapman S.B."/>
            <person name="Dewar J."/>
            <person name="Goldberg J."/>
            <person name="Griggs A."/>
            <person name="Gujja S."/>
            <person name="Hansen M."/>
            <person name="Howarth C."/>
            <person name="Imamovic A."/>
            <person name="Larimer J."/>
            <person name="McCowan C."/>
            <person name="Murphy C."/>
            <person name="Pearson M."/>
            <person name="Priest M."/>
            <person name="Roberts A."/>
            <person name="Saif S."/>
            <person name="Shea T."/>
            <person name="Sykes S."/>
            <person name="Wortman J."/>
            <person name="Nusbaum C."/>
            <person name="Birren B."/>
        </authorList>
    </citation>
    <scope>NUCLEOTIDE SEQUENCE [LARGE SCALE GENOMIC DNA]</scope>
    <source>
        <strain evidence="2">CBS 10737</strain>
    </source>
</reference>
<reference evidence="3" key="2">
    <citation type="submission" date="2013-07" db="EMBL/GenBank/DDBJ databases">
        <authorList>
            <consortium name="The Broad Institute Genome Sequencing Platform"/>
            <person name="Cuomo C."/>
            <person name="Litvintseva A."/>
            <person name="Chen Y."/>
            <person name="Heitman J."/>
            <person name="Sun S."/>
            <person name="Springer D."/>
            <person name="Dromer F."/>
            <person name="Young S.K."/>
            <person name="Zeng Q."/>
            <person name="Gargeya S."/>
            <person name="Fitzgerald M."/>
            <person name="Abouelleil A."/>
            <person name="Alvarado L."/>
            <person name="Berlin A.M."/>
            <person name="Chapman S.B."/>
            <person name="Dewar J."/>
            <person name="Goldberg J."/>
            <person name="Griggs A."/>
            <person name="Gujja S."/>
            <person name="Hansen M."/>
            <person name="Howarth C."/>
            <person name="Imamovic A."/>
            <person name="Larimer J."/>
            <person name="McCowan C."/>
            <person name="Murphy C."/>
            <person name="Pearson M."/>
            <person name="Priest M."/>
            <person name="Roberts A."/>
            <person name="Saif S."/>
            <person name="Shea T."/>
            <person name="Sykes S."/>
            <person name="Wortman J."/>
            <person name="Nusbaum C."/>
            <person name="Birren B."/>
        </authorList>
    </citation>
    <scope>NUCLEOTIDE SEQUENCE</scope>
    <source>
        <strain evidence="3">CBS 10737</strain>
    </source>
</reference>
<dbReference type="Proteomes" id="UP000094020">
    <property type="component" value="Chromosome 1"/>
</dbReference>
<organism evidence="2">
    <name type="scientific">Kwoniella pini CBS 10737</name>
    <dbReference type="NCBI Taxonomy" id="1296096"/>
    <lineage>
        <taxon>Eukaryota</taxon>
        <taxon>Fungi</taxon>
        <taxon>Dikarya</taxon>
        <taxon>Basidiomycota</taxon>
        <taxon>Agaricomycotina</taxon>
        <taxon>Tremellomycetes</taxon>
        <taxon>Tremellales</taxon>
        <taxon>Cryptococcaceae</taxon>
        <taxon>Kwoniella</taxon>
    </lineage>
</organism>
<sequence>MPPSSIAESPGATNAPYAPHDSVIDNSTACGNDISFEDNCVIVDSETETEQAIYDRILYQAVSHRRRDKSITVKDESGTQKSGSDPISGTDRIVTAVEKPQLRRRLSLSSLVNINLPSSPIKLSAFTRRLPNSSPSPRNCKPNKSKSSPASPILTSPVNPSTPNTSKDSSNPTQSFTMPAVPPMRISTIPSPPTCADRYPAIKHFWTDNLPSPDEEEESFNVDIKETLNSSNTPLGSSVSWSIPTTLDEDAVSSPPAYMKNQLSAPIAPILNHRRTPLISRNSSFADDLTSLIEVDESHHYDYTPPSPSSKSCSGIWLCSPPAVSKPDKSLTTPLFTSRPINKTKNRPVVIRSLSTGKLASEFDEDGRVVCLSGHSDRILKTSVSPPRSYGLTPKPNSLASQSTPHLGRSKSYQVTRSKPIESPSLTTLPSLPAKYATQEETSRERLIENPTLSRALSMGSWRKKAWSVGRSVRV</sequence>
<dbReference type="OrthoDB" id="2596969at2759"/>
<protein>
    <submittedName>
        <fullName evidence="2">Uncharacterized protein</fullName>
    </submittedName>
</protein>
<dbReference type="EMBL" id="CP144519">
    <property type="protein sequence ID" value="WWC66643.1"/>
    <property type="molecule type" value="Genomic_DNA"/>
</dbReference>
<name>A0A1B9ICV2_9TREE</name>
<proteinExistence type="predicted"/>
<feature type="region of interest" description="Disordered" evidence="1">
    <location>
        <begin position="382"/>
        <end position="410"/>
    </location>
</feature>
<evidence type="ECO:0000313" key="3">
    <source>
        <dbReference type="EMBL" id="WWC66643.1"/>
    </source>
</evidence>
<feature type="compositionally biased region" description="Polar residues" evidence="1">
    <location>
        <begin position="153"/>
        <end position="177"/>
    </location>
</feature>
<accession>A0A1B9ICV2</accession>
<dbReference type="RefSeq" id="XP_019014694.1">
    <property type="nucleotide sequence ID" value="XM_019152556.1"/>
</dbReference>
<evidence type="ECO:0000256" key="1">
    <source>
        <dbReference type="SAM" id="MobiDB-lite"/>
    </source>
</evidence>
<evidence type="ECO:0000313" key="2">
    <source>
        <dbReference type="EMBL" id="OCF53475.1"/>
    </source>
</evidence>
<feature type="compositionally biased region" description="Low complexity" evidence="1">
    <location>
        <begin position="131"/>
        <end position="152"/>
    </location>
</feature>